<comment type="caution">
    <text evidence="1">The sequence shown here is derived from an EMBL/GenBank/DDBJ whole genome shotgun (WGS) entry which is preliminary data.</text>
</comment>
<reference evidence="2" key="1">
    <citation type="journal article" date="2015" name="PLoS Genet.">
        <title>The dynamic genome and transcriptome of the human fungal pathogen Blastomyces and close relative Emmonsia.</title>
        <authorList>
            <person name="Munoz J.F."/>
            <person name="Gauthier G.M."/>
            <person name="Desjardins C.A."/>
            <person name="Gallo J.E."/>
            <person name="Holder J."/>
            <person name="Sullivan T.D."/>
            <person name="Marty A.J."/>
            <person name="Carmen J.C."/>
            <person name="Chen Z."/>
            <person name="Ding L."/>
            <person name="Gujja S."/>
            <person name="Magrini V."/>
            <person name="Misas E."/>
            <person name="Mitreva M."/>
            <person name="Priest M."/>
            <person name="Saif S."/>
            <person name="Whiston E.A."/>
            <person name="Young S."/>
            <person name="Zeng Q."/>
            <person name="Goldman W.E."/>
            <person name="Mardis E.R."/>
            <person name="Taylor J.W."/>
            <person name="McEwen J.G."/>
            <person name="Clay O.K."/>
            <person name="Klein B.S."/>
            <person name="Cuomo C.A."/>
        </authorList>
    </citation>
    <scope>NUCLEOTIDE SEQUENCE [LARGE SCALE GENOMIC DNA]</scope>
    <source>
        <strain evidence="2">UAMH 139</strain>
    </source>
</reference>
<organism evidence="1 2">
    <name type="scientific">Blastomyces silverae</name>
    <dbReference type="NCBI Taxonomy" id="2060906"/>
    <lineage>
        <taxon>Eukaryota</taxon>
        <taxon>Fungi</taxon>
        <taxon>Dikarya</taxon>
        <taxon>Ascomycota</taxon>
        <taxon>Pezizomycotina</taxon>
        <taxon>Eurotiomycetes</taxon>
        <taxon>Eurotiomycetidae</taxon>
        <taxon>Onygenales</taxon>
        <taxon>Ajellomycetaceae</taxon>
        <taxon>Blastomyces</taxon>
    </lineage>
</organism>
<name>A0A0H1BSR4_9EURO</name>
<gene>
    <name evidence="1" type="ORF">EMPG_12747</name>
</gene>
<dbReference type="Proteomes" id="UP000053573">
    <property type="component" value="Unassembled WGS sequence"/>
</dbReference>
<dbReference type="AlphaFoldDB" id="A0A0H1BSR4"/>
<proteinExistence type="predicted"/>
<evidence type="ECO:0000313" key="1">
    <source>
        <dbReference type="EMBL" id="KLJ12186.1"/>
    </source>
</evidence>
<keyword evidence="2" id="KW-1185">Reference proteome</keyword>
<evidence type="ECO:0000313" key="2">
    <source>
        <dbReference type="Proteomes" id="UP000053573"/>
    </source>
</evidence>
<accession>A0A0H1BSR4</accession>
<dbReference type="EMBL" id="LDEV01001119">
    <property type="protein sequence ID" value="KLJ12186.1"/>
    <property type="molecule type" value="Genomic_DNA"/>
</dbReference>
<protein>
    <submittedName>
        <fullName evidence="1">Uncharacterized protein</fullName>
    </submittedName>
</protein>
<sequence>MLWSLKQGNPSVSALWNQYSRSWGSKPTQTMIHAHQRVSRTEIRRTGLTMVVAHFLVSRDSQAKNARTLLAKTTAQTKANVLGPTYASAMIPGLDRTVHSFSWNLSSKRKPTVETEMTQPFGSRRILLTSQQL</sequence>